<evidence type="ECO:0000313" key="1">
    <source>
        <dbReference type="EMBL" id="MED6139105.1"/>
    </source>
</evidence>
<protein>
    <submittedName>
        <fullName evidence="1">Uncharacterized protein</fullName>
    </submittedName>
</protein>
<proteinExistence type="predicted"/>
<sequence length="142" mass="15890">MPPSPICIPIHTTLSPSSWLSVPPSQTSRRASPPLLSSIIPSAQRHSGYRFPFTVTSAITSCLQQHPFVSHLRCPFVIRLRCRPCSDLRLPSKVWLLLLMVRSLSSPKYTRLPLCLSSCVLIQLSRVLSSVVVKVVVELVWF</sequence>
<comment type="caution">
    <text evidence="1">The sequence shown here is derived from an EMBL/GenBank/DDBJ whole genome shotgun (WGS) entry which is preliminary data.</text>
</comment>
<dbReference type="EMBL" id="JASCZI010061600">
    <property type="protein sequence ID" value="MED6139105.1"/>
    <property type="molecule type" value="Genomic_DNA"/>
</dbReference>
<keyword evidence="2" id="KW-1185">Reference proteome</keyword>
<gene>
    <name evidence="1" type="ORF">PIB30_080746</name>
</gene>
<evidence type="ECO:0000313" key="2">
    <source>
        <dbReference type="Proteomes" id="UP001341840"/>
    </source>
</evidence>
<reference evidence="1 2" key="1">
    <citation type="journal article" date="2023" name="Plants (Basel)">
        <title>Bridging the Gap: Combining Genomics and Transcriptomics Approaches to Understand Stylosanthes scabra, an Orphan Legume from the Brazilian Caatinga.</title>
        <authorList>
            <person name="Ferreira-Neto J.R.C."/>
            <person name="da Silva M.D."/>
            <person name="Binneck E."/>
            <person name="de Melo N.F."/>
            <person name="da Silva R.H."/>
            <person name="de Melo A.L.T.M."/>
            <person name="Pandolfi V."/>
            <person name="Bustamante F.O."/>
            <person name="Brasileiro-Vidal A.C."/>
            <person name="Benko-Iseppon A.M."/>
        </authorList>
    </citation>
    <scope>NUCLEOTIDE SEQUENCE [LARGE SCALE GENOMIC DNA]</scope>
    <source>
        <tissue evidence="1">Leaves</tissue>
    </source>
</reference>
<organism evidence="1 2">
    <name type="scientific">Stylosanthes scabra</name>
    <dbReference type="NCBI Taxonomy" id="79078"/>
    <lineage>
        <taxon>Eukaryota</taxon>
        <taxon>Viridiplantae</taxon>
        <taxon>Streptophyta</taxon>
        <taxon>Embryophyta</taxon>
        <taxon>Tracheophyta</taxon>
        <taxon>Spermatophyta</taxon>
        <taxon>Magnoliopsida</taxon>
        <taxon>eudicotyledons</taxon>
        <taxon>Gunneridae</taxon>
        <taxon>Pentapetalae</taxon>
        <taxon>rosids</taxon>
        <taxon>fabids</taxon>
        <taxon>Fabales</taxon>
        <taxon>Fabaceae</taxon>
        <taxon>Papilionoideae</taxon>
        <taxon>50 kb inversion clade</taxon>
        <taxon>dalbergioids sensu lato</taxon>
        <taxon>Dalbergieae</taxon>
        <taxon>Pterocarpus clade</taxon>
        <taxon>Stylosanthes</taxon>
    </lineage>
</organism>
<name>A0ABU6SS65_9FABA</name>
<dbReference type="Proteomes" id="UP001341840">
    <property type="component" value="Unassembled WGS sequence"/>
</dbReference>
<accession>A0ABU6SS65</accession>